<dbReference type="FunCoup" id="H2AN52">
    <property type="interactions" value="142"/>
</dbReference>
<dbReference type="GO" id="GO:0005737">
    <property type="term" value="C:cytoplasm"/>
    <property type="evidence" value="ECO:0007669"/>
    <property type="project" value="TreeGrafter"/>
</dbReference>
<dbReference type="InterPro" id="IPR009091">
    <property type="entry name" value="RCC1/BLIP-II"/>
</dbReference>
<name>H2AN52_KAZAF</name>
<dbReference type="GO" id="GO:0005085">
    <property type="term" value="F:guanyl-nucleotide exchange factor activity"/>
    <property type="evidence" value="ECO:0007669"/>
    <property type="project" value="TreeGrafter"/>
</dbReference>
<dbReference type="GO" id="GO:0031146">
    <property type="term" value="P:SCF-dependent proteasomal ubiquitin-dependent protein catabolic process"/>
    <property type="evidence" value="ECO:0007669"/>
    <property type="project" value="EnsemblFungi"/>
</dbReference>
<dbReference type="EMBL" id="HE650821">
    <property type="protein sequence ID" value="CCF55802.1"/>
    <property type="molecule type" value="Genomic_DNA"/>
</dbReference>
<dbReference type="SUPFAM" id="SSF81383">
    <property type="entry name" value="F-box domain"/>
    <property type="match status" value="1"/>
</dbReference>
<dbReference type="PROSITE" id="PS00626">
    <property type="entry name" value="RCC1_2"/>
    <property type="match status" value="1"/>
</dbReference>
<dbReference type="STRING" id="1071382.H2AN52"/>
<dbReference type="InterPro" id="IPR036047">
    <property type="entry name" value="F-box-like_dom_sf"/>
</dbReference>
<dbReference type="OrthoDB" id="61110at2759"/>
<dbReference type="SUPFAM" id="SSF50985">
    <property type="entry name" value="RCC1/BLIP-II"/>
    <property type="match status" value="1"/>
</dbReference>
<dbReference type="RefSeq" id="XP_003954937.1">
    <property type="nucleotide sequence ID" value="XM_003954888.1"/>
</dbReference>
<keyword evidence="4" id="KW-1185">Reference proteome</keyword>
<dbReference type="InterPro" id="IPR000408">
    <property type="entry name" value="Reg_chr_condens"/>
</dbReference>
<gene>
    <name evidence="3" type="primary">KAFR0A03670</name>
    <name evidence="3" type="ORF">KAFR_0A03670</name>
</gene>
<accession>H2AN52</accession>
<proteinExistence type="predicted"/>
<dbReference type="Proteomes" id="UP000005220">
    <property type="component" value="Chromosome 1"/>
</dbReference>
<reference evidence="3 4" key="1">
    <citation type="journal article" date="2011" name="Proc. Natl. Acad. Sci. U.S.A.">
        <title>Evolutionary erosion of yeast sex chromosomes by mating-type switching accidents.</title>
        <authorList>
            <person name="Gordon J.L."/>
            <person name="Armisen D."/>
            <person name="Proux-Wera E."/>
            <person name="Oheigeartaigh S.S."/>
            <person name="Byrne K.P."/>
            <person name="Wolfe K.H."/>
        </authorList>
    </citation>
    <scope>NUCLEOTIDE SEQUENCE [LARGE SCALE GENOMIC DNA]</scope>
    <source>
        <strain evidence="4">ATCC 22294 / BCRC 22015 / CBS 2517 / CECT 1963 / NBRC 1671 / NRRL Y-8276</strain>
    </source>
</reference>
<dbReference type="PROSITE" id="PS50181">
    <property type="entry name" value="FBOX"/>
    <property type="match status" value="1"/>
</dbReference>
<feature type="repeat" description="RCC1" evidence="1">
    <location>
        <begin position="520"/>
        <end position="590"/>
    </location>
</feature>
<organism evidence="3 4">
    <name type="scientific">Kazachstania africana (strain ATCC 22294 / BCRC 22015 / CBS 2517 / CECT 1963 / NBRC 1671 / NRRL Y-8276)</name>
    <name type="common">Yeast</name>
    <name type="synonym">Kluyveromyces africanus</name>
    <dbReference type="NCBI Taxonomy" id="1071382"/>
    <lineage>
        <taxon>Eukaryota</taxon>
        <taxon>Fungi</taxon>
        <taxon>Dikarya</taxon>
        <taxon>Ascomycota</taxon>
        <taxon>Saccharomycotina</taxon>
        <taxon>Saccharomycetes</taxon>
        <taxon>Saccharomycetales</taxon>
        <taxon>Saccharomycetaceae</taxon>
        <taxon>Kazachstania</taxon>
    </lineage>
</organism>
<dbReference type="InParanoid" id="H2AN52"/>
<dbReference type="Gene3D" id="2.130.10.30">
    <property type="entry name" value="Regulator of chromosome condensation 1/beta-lactamase-inhibitor protein II"/>
    <property type="match status" value="2"/>
</dbReference>
<feature type="repeat" description="RCC1" evidence="1">
    <location>
        <begin position="105"/>
        <end position="179"/>
    </location>
</feature>
<dbReference type="eggNOG" id="ENOG502QUVE">
    <property type="taxonomic scope" value="Eukaryota"/>
</dbReference>
<dbReference type="GeneID" id="13885939"/>
<dbReference type="PANTHER" id="PTHR45982:SF6">
    <property type="entry name" value="SCF-ASSOCIATED FACTOR 1"/>
    <property type="match status" value="1"/>
</dbReference>
<dbReference type="InterPro" id="IPR001810">
    <property type="entry name" value="F-box_dom"/>
</dbReference>
<dbReference type="KEGG" id="kaf:KAFR_0A03670"/>
<evidence type="ECO:0000256" key="1">
    <source>
        <dbReference type="PROSITE-ProRule" id="PRU00235"/>
    </source>
</evidence>
<dbReference type="InterPro" id="IPR051553">
    <property type="entry name" value="Ran_GTPase-activating"/>
</dbReference>
<dbReference type="GO" id="GO:0019005">
    <property type="term" value="C:SCF ubiquitin ligase complex"/>
    <property type="evidence" value="ECO:0007669"/>
    <property type="project" value="EnsemblFungi"/>
</dbReference>
<protein>
    <recommendedName>
        <fullName evidence="2">F-box domain-containing protein</fullName>
    </recommendedName>
</protein>
<dbReference type="PANTHER" id="PTHR45982">
    <property type="entry name" value="REGULATOR OF CHROMOSOME CONDENSATION"/>
    <property type="match status" value="1"/>
</dbReference>
<dbReference type="AlphaFoldDB" id="H2AN52"/>
<evidence type="ECO:0000313" key="3">
    <source>
        <dbReference type="EMBL" id="CCF55802.1"/>
    </source>
</evidence>
<dbReference type="Pfam" id="PF13540">
    <property type="entry name" value="RCC1_2"/>
    <property type="match status" value="1"/>
</dbReference>
<dbReference type="PROSITE" id="PS50012">
    <property type="entry name" value="RCC1_3"/>
    <property type="match status" value="2"/>
</dbReference>
<sequence>MSKRDNFSSELPPDVVEATLPFLSPEDIKNLSLTNKYYKKLLDYDSSRTLWHDLYHKDFGTIYTNTEPFQSENHQKFKTCSETIMVERYPYMDWQQIYQARTDKANFYTWGCLRHSRLGYTAASNTNLTDGALNGGARLSSGVNCPTRVPWFPSNAPADDRPIVQISSGGFSFQILTKSGKIFTTGSTYTGGHKGPGPRGAANDYNPFRDAIRALERGYPRISGRGPVTEFHPISTTGTFPRTMPLHHGPTPVPAPTGRLSSPHSNIYKDLEQLGESANEYVPGNKHIRRMLTRNSFPIYCDPNDLHIEKSKFGKLKFVAISSGRSHFLALDDKNDIYSWDNSESEHGVKIIFDNLPSKISNPILKIACGWDFDSVYIFGIGLVLWEDREALQKGMEASHAYHEIIPNTGEVSGDDKLVDFTCTQGKTVYYITNAADTLYQYSSGTIRKIKLPIDGKISKVTSCFTSLVVFVENDCYSIQLKEGNLDIDSIMKLVLEDPDDFIISLSGGDYHTLALTKKGQLYVWGVESQYSGCFGIGRPEHIVNELHVGSWNGSRNVKVSKPLKITLDQDYSCVAIAAGGWQCGALIIKND</sequence>
<feature type="domain" description="F-box" evidence="2">
    <location>
        <begin position="5"/>
        <end position="54"/>
    </location>
</feature>
<evidence type="ECO:0000313" key="4">
    <source>
        <dbReference type="Proteomes" id="UP000005220"/>
    </source>
</evidence>
<dbReference type="GO" id="GO:0004842">
    <property type="term" value="F:ubiquitin-protein transferase activity"/>
    <property type="evidence" value="ECO:0007669"/>
    <property type="project" value="EnsemblFungi"/>
</dbReference>
<evidence type="ECO:0000259" key="2">
    <source>
        <dbReference type="PROSITE" id="PS50181"/>
    </source>
</evidence>
<dbReference type="HOGENOM" id="CLU_460835_0_0_1"/>